<reference evidence="1 2" key="1">
    <citation type="journal article" date="2012" name="Int. J. Syst. Evol. Microbiol.">
        <title>Marinomonas hwangdonensis sp. nov., isolated from seawater.</title>
        <authorList>
            <person name="Jung Y.T."/>
            <person name="Oh T.K."/>
            <person name="Yoon J.H."/>
        </authorList>
    </citation>
    <scope>NUCLEOTIDE SEQUENCE [LARGE SCALE GENOMIC DNA]</scope>
    <source>
        <strain evidence="1 2">HDW-15</strain>
    </source>
</reference>
<name>A0A3M8PTA0_9GAMM</name>
<keyword evidence="2" id="KW-1185">Reference proteome</keyword>
<dbReference type="AlphaFoldDB" id="A0A3M8PTA0"/>
<dbReference type="EMBL" id="RIZG01000018">
    <property type="protein sequence ID" value="RNF47036.1"/>
    <property type="molecule type" value="Genomic_DNA"/>
</dbReference>
<sequence>MKLANILSAVNQVEKSKFINFLDRICSEATIHDKELAKRINSLDGQIKNASSGEIIKLFELVLPYFEKNVKDQLAMLGAQAALLVNILSRDGNCIARLSWIEALYTKEWSTIDTKSKEVKSLISESYLSEELNESKRLEIYFSCLKEAYTNDERNNREARITDDERSILNVLSKKLDITQDNKSAVEHLVNSIPQAGVQECLNTLREVGLVFISRKNLTVYIADEIVAMLNRMQGKELADKHLLRILRTLSDSELSNILKSHGKRIRGKERIEKINEIIKMGLLTSQILKQDISNPEANINDRKERLKNLISDLDLSLDKIGTTLGNVRLSQI</sequence>
<protein>
    <submittedName>
        <fullName evidence="1">Uncharacterized protein</fullName>
    </submittedName>
</protein>
<proteinExistence type="predicted"/>
<gene>
    <name evidence="1" type="ORF">EBI00_15815</name>
</gene>
<feature type="non-terminal residue" evidence="1">
    <location>
        <position position="333"/>
    </location>
</feature>
<accession>A0A3M8PTA0</accession>
<dbReference type="Proteomes" id="UP000280507">
    <property type="component" value="Unassembled WGS sequence"/>
</dbReference>
<evidence type="ECO:0000313" key="2">
    <source>
        <dbReference type="Proteomes" id="UP000280507"/>
    </source>
</evidence>
<evidence type="ECO:0000313" key="1">
    <source>
        <dbReference type="EMBL" id="RNF47036.1"/>
    </source>
</evidence>
<organism evidence="1 2">
    <name type="scientific">Marinomonas hwangdonensis</name>
    <dbReference type="NCBI Taxonomy" id="1053647"/>
    <lineage>
        <taxon>Bacteria</taxon>
        <taxon>Pseudomonadati</taxon>
        <taxon>Pseudomonadota</taxon>
        <taxon>Gammaproteobacteria</taxon>
        <taxon>Oceanospirillales</taxon>
        <taxon>Oceanospirillaceae</taxon>
        <taxon>Marinomonas</taxon>
    </lineage>
</organism>
<comment type="caution">
    <text evidence="1">The sequence shown here is derived from an EMBL/GenBank/DDBJ whole genome shotgun (WGS) entry which is preliminary data.</text>
</comment>